<dbReference type="OrthoDB" id="2437846at2759"/>
<reference evidence="2" key="1">
    <citation type="submission" date="2021-06" db="EMBL/GenBank/DDBJ databases">
        <authorList>
            <person name="Kallberg Y."/>
            <person name="Tangrot J."/>
            <person name="Rosling A."/>
        </authorList>
    </citation>
    <scope>NUCLEOTIDE SEQUENCE</scope>
    <source>
        <strain evidence="2">CL551</strain>
    </source>
</reference>
<name>A0A9N9IAT9_9GLOM</name>
<sequence length="368" mass="43391">MSKLDVSRREDQGIWKKIFITRLDKITEDDAYSEEQKKLALRLKDKLLLVLLLAKDGFVPSAVMTNLLSADTFWDNIEKEKEDLRRKREIENKTNLVRDNTKIEALELLDTACTERMEVILNSMKRKPEKIVKVGKRRKFPSGNESNDDDVEESDSEVIDIDEKEEIGNLTEDEIDIRNKLLRVLTKCQDNEKKSGKNYMKSIYLNNIICLSDMRIRRKIEKLLNEDQLAWFNNVLKKQTLRSQTDEFKKYLNQFNEDACNRTQIPTLVRNSFISGRFDSYYYEDYDIAHQLLEHCATRLDAHISYESKSFNLERTFAIDTVIYIINRLFKMHQDVLDSGWIELTTPDTKNHKFDGILKVIRTKLENQ</sequence>
<gene>
    <name evidence="2" type="ORF">AMORRO_LOCUS13788</name>
</gene>
<evidence type="ECO:0000313" key="3">
    <source>
        <dbReference type="Proteomes" id="UP000789342"/>
    </source>
</evidence>
<accession>A0A9N9IAT9</accession>
<evidence type="ECO:0000256" key="1">
    <source>
        <dbReference type="SAM" id="MobiDB-lite"/>
    </source>
</evidence>
<feature type="non-terminal residue" evidence="2">
    <location>
        <position position="368"/>
    </location>
</feature>
<proteinExistence type="predicted"/>
<organism evidence="2 3">
    <name type="scientific">Acaulospora morrowiae</name>
    <dbReference type="NCBI Taxonomy" id="94023"/>
    <lineage>
        <taxon>Eukaryota</taxon>
        <taxon>Fungi</taxon>
        <taxon>Fungi incertae sedis</taxon>
        <taxon>Mucoromycota</taxon>
        <taxon>Glomeromycotina</taxon>
        <taxon>Glomeromycetes</taxon>
        <taxon>Diversisporales</taxon>
        <taxon>Acaulosporaceae</taxon>
        <taxon>Acaulospora</taxon>
    </lineage>
</organism>
<feature type="region of interest" description="Disordered" evidence="1">
    <location>
        <begin position="136"/>
        <end position="157"/>
    </location>
</feature>
<comment type="caution">
    <text evidence="2">The sequence shown here is derived from an EMBL/GenBank/DDBJ whole genome shotgun (WGS) entry which is preliminary data.</text>
</comment>
<keyword evidence="3" id="KW-1185">Reference proteome</keyword>
<dbReference type="Proteomes" id="UP000789342">
    <property type="component" value="Unassembled WGS sequence"/>
</dbReference>
<dbReference type="EMBL" id="CAJVPV010025032">
    <property type="protein sequence ID" value="CAG8727916.1"/>
    <property type="molecule type" value="Genomic_DNA"/>
</dbReference>
<feature type="compositionally biased region" description="Acidic residues" evidence="1">
    <location>
        <begin position="146"/>
        <end position="157"/>
    </location>
</feature>
<evidence type="ECO:0000313" key="2">
    <source>
        <dbReference type="EMBL" id="CAG8727916.1"/>
    </source>
</evidence>
<protein>
    <submittedName>
        <fullName evidence="2">2126_t:CDS:1</fullName>
    </submittedName>
</protein>
<dbReference type="AlphaFoldDB" id="A0A9N9IAT9"/>